<reference evidence="1" key="1">
    <citation type="submission" date="2020-06" db="EMBL/GenBank/DDBJ databases">
        <authorList>
            <consortium name="Plant Systems Biology data submission"/>
        </authorList>
    </citation>
    <scope>NUCLEOTIDE SEQUENCE</scope>
    <source>
        <strain evidence="1">D6</strain>
    </source>
</reference>
<accession>A0A9N8DS60</accession>
<dbReference type="Proteomes" id="UP001153069">
    <property type="component" value="Unassembled WGS sequence"/>
</dbReference>
<sequence length="464" mass="52156">MMMLVNALPKQGLISVNEYSCDSTKTIIDSRILFLHFLEDDDSSVELQLQLQLLLDDDNLVAILEETILESYNNQSFVSCDLPHFRTMQSVTLIQDTDSMFANTEQYYDYYYDSQGRSTIVLAFQVQAHCRNCTDTQPLFEEYVATANNSSTTTVGQATATTKATPASPPKLTFSTTRQVPLATLDDGSCVCPISARPQPNLLAQEEFLPVLNTNIRLSTGFPLINAFSLAELQSIDCGDSEDMQTFTSSSYVSVEMRIGESPSDSELKKLQTVFMNTYNELAFQSCDPNVRTISEVSLQIQFEKDSEQEQHDMATAVFSIEGQCQNNCPVTKSGSLSLFEANSSGFQLPTRSLHQRKLSTRTNNQKQFEWDVVKQHRHLQDSCLCPANSNPKNGVSEGEFLQSFQQEIDRLQEEGEIEAIEHAVDLQEALLPLVMSDTSQPMNSIVFEKIGIHHLRWTFSNYH</sequence>
<evidence type="ECO:0000313" key="2">
    <source>
        <dbReference type="Proteomes" id="UP001153069"/>
    </source>
</evidence>
<organism evidence="1 2">
    <name type="scientific">Seminavis robusta</name>
    <dbReference type="NCBI Taxonomy" id="568900"/>
    <lineage>
        <taxon>Eukaryota</taxon>
        <taxon>Sar</taxon>
        <taxon>Stramenopiles</taxon>
        <taxon>Ochrophyta</taxon>
        <taxon>Bacillariophyta</taxon>
        <taxon>Bacillariophyceae</taxon>
        <taxon>Bacillariophycidae</taxon>
        <taxon>Naviculales</taxon>
        <taxon>Naviculaceae</taxon>
        <taxon>Seminavis</taxon>
    </lineage>
</organism>
<dbReference type="AlphaFoldDB" id="A0A9N8DS60"/>
<name>A0A9N8DS60_9STRA</name>
<gene>
    <name evidence="1" type="ORF">SEMRO_303_G112350.2</name>
</gene>
<proteinExistence type="predicted"/>
<dbReference type="EMBL" id="CAICTM010000302">
    <property type="protein sequence ID" value="CAB9507360.1"/>
    <property type="molecule type" value="Genomic_DNA"/>
</dbReference>
<keyword evidence="2" id="KW-1185">Reference proteome</keyword>
<evidence type="ECO:0000313" key="1">
    <source>
        <dbReference type="EMBL" id="CAB9507360.1"/>
    </source>
</evidence>
<protein>
    <submittedName>
        <fullName evidence="1">Uncharacterized protein</fullName>
    </submittedName>
</protein>
<comment type="caution">
    <text evidence="1">The sequence shown here is derived from an EMBL/GenBank/DDBJ whole genome shotgun (WGS) entry which is preliminary data.</text>
</comment>